<feature type="region of interest" description="Disordered" evidence="1">
    <location>
        <begin position="1203"/>
        <end position="1241"/>
    </location>
</feature>
<evidence type="ECO:0000256" key="3">
    <source>
        <dbReference type="SAM" id="SignalP"/>
    </source>
</evidence>
<evidence type="ECO:0000313" key="5">
    <source>
        <dbReference type="Proteomes" id="UP001179842"/>
    </source>
</evidence>
<reference evidence="4" key="1">
    <citation type="submission" date="2023-04" db="EMBL/GenBank/DDBJ databases">
        <title>Completed genome of Mycoplasma lagogenitalium type strain 12MS.</title>
        <authorList>
            <person name="Spergser J."/>
        </authorList>
    </citation>
    <scope>NUCLEOTIDE SEQUENCE</scope>
    <source>
        <strain evidence="4">12MS</strain>
    </source>
</reference>
<feature type="compositionally biased region" description="Basic and acidic residues" evidence="1">
    <location>
        <begin position="1083"/>
        <end position="1092"/>
    </location>
</feature>
<dbReference type="EMBL" id="CP122979">
    <property type="protein sequence ID" value="WGI36519.1"/>
    <property type="molecule type" value="Genomic_DNA"/>
</dbReference>
<accession>A0ABY8LTE7</accession>
<dbReference type="RefSeq" id="WP_280101820.1">
    <property type="nucleotide sequence ID" value="NZ_CP122979.1"/>
</dbReference>
<gene>
    <name evidence="4" type="ORF">QEG99_03575</name>
</gene>
<evidence type="ECO:0000256" key="1">
    <source>
        <dbReference type="SAM" id="MobiDB-lite"/>
    </source>
</evidence>
<proteinExistence type="predicted"/>
<feature type="compositionally biased region" description="Low complexity" evidence="1">
    <location>
        <begin position="1058"/>
        <end position="1073"/>
    </location>
</feature>
<organism evidence="4 5">
    <name type="scientific">Mesomycoplasma lagogenitalium</name>
    <dbReference type="NCBI Taxonomy" id="171286"/>
    <lineage>
        <taxon>Bacteria</taxon>
        <taxon>Bacillati</taxon>
        <taxon>Mycoplasmatota</taxon>
        <taxon>Mycoplasmoidales</taxon>
        <taxon>Metamycoplasmataceae</taxon>
        <taxon>Mesomycoplasma</taxon>
    </lineage>
</organism>
<evidence type="ECO:0000313" key="4">
    <source>
        <dbReference type="EMBL" id="WGI36519.1"/>
    </source>
</evidence>
<keyword evidence="2" id="KW-0812">Transmembrane</keyword>
<dbReference type="Proteomes" id="UP001179842">
    <property type="component" value="Chromosome"/>
</dbReference>
<sequence length="1708" mass="200544">MKRKTKFHLLLSTIPIVFTLPFFISANSNNENEKTVSDGFTYYNKKIELNFSDSTNIEIENLKTTISSFNSKEAKILSNFKNKLKSSIKSFSDEHFLSMWEQMGLNKIYPGHFIYSPKFENLKLENTVNGKILTFDFEYKLTDENVQPESWKVKIQSSTTFQKPNYINQNNWQNFNFLNLNNINKEYYFSNERVFSSVIQDAFNKKSSTLAINELKKYNLDEFEEILFSDIYNVRLIDSYLTISDLRIYDYSKTNDFISFKYEVNLYYSNWNSFKKKAYNNSEDYSYLTENKEWKNQLPKLSYNEINKENYLIKSELKFNDGYDRDEYLKRIKSLNKSFEFLKFPQYITNSGLAMLWTSLFYNKSAQTNWTEKISKISSDDRILEFNINNIIESEEEIPYQSSIDKGYYDRPPIINYLLNFDLNFVVLNGVQLKQHNNLIKTLNELKQNLVKTNLITKDGYILYNSETNFANPFDKTINGGSKSNYENVLKKQEEIKEFIKNTNNLNIKATFKNDEKNNTSILNFDYFDIFNNNKSITVFKDINYKKINEQIEISLAQRLKFKPSAYIDKKSNLDFKLVNNEVPEIVEWTFFKGDTKQKEQIEKYYNFPSLELYSPKENNEILYINNQPVPIFNNVYTYQFKDKLNEPSTNYLLEQIKELEKRWKASSNENERQKNQLEYEKALNKYQNINVYLIEVKQFDKTSQNKDKLKTIFSKKIMIQSQKDVLFNIKFFAWNPKNNKEQKEMIEQFLTDPKGNYILDENKNKIPNPKYNPFINSETGTNMEYIVLSEKFQEKEAKWKYNHNNQFILFNLLNEKGEKNQSPTESETTNIYEAHVVYGGIKLELGNGVNRFDVWKWDGSNREWQKQDFYSQNIDFYKNSENIIGDAGLFKIVANKENGQAKHKIVYIKKNVGKEEKVNDEFFSKAVKENIKEFENKITPLWEHYWGKQLLIFLKLTYNISENIAKTFNYDEILNYWKEFYNFSNNELTLKEITPIINEAEIKNFMEYNVNPKDDEKLKENYKKQLMNFVSFPYFEYINTEIIFENIAETNNSSSAENQPTNNQSTNTESTSITKNSGNSSTDKKLADVEKAGTTQTNDNSSTKEQSIDNQPINRDITISKNDENSFIDNNLMDFYLNELKKSENWSDEQIEKFKKDLQSDELISQLSNIRFSPGEPVSYVIKSLDKEENKNIESNKTNILNTNTESKKANSKITDNTNDDSSNQNKNTKLSKENDENISQESGEYKGKIIFKFTTSTNFIKLTKNEITVYGNWMKLDNGESGNGGNGNKKDLFMPKIETKLINDFYWENNENITVDDLNTHKNNFFDTTTYENLEAHNLIITKYDTNENENKKAKLTFNFNRKITSNLQFQDKEYVVHLELVKDSNRNPFDVSINESQIKETDFAKMDIKDISFVGINIKKTLSDKIYENLQKQFEKYFGNNKITNLIEIEKFDDILNALLKPLSSNTEKITIKPKIDRLSNGKKFKGKITINVTNDMTDVKDSPDYKEEQDKKFQESKEKEKKEKIKEDEILETDFSKMKFQTIALKDIIIPEILKEEIFNNLSEQTKKYFGNNKANLLIQIQNEDAVLKPLLKPKTLNSIEATLIPKMEELSDGRKFKGSAKVTIINDLTNVGESPFYKEEYGNASNNKNDELGAEEKRKLALKSLNNLQKTSNIISIVGVSLVVLIFSSYSGYVLYIRQRKII</sequence>
<feature type="signal peptide" evidence="3">
    <location>
        <begin position="1"/>
        <end position="26"/>
    </location>
</feature>
<evidence type="ECO:0000256" key="2">
    <source>
        <dbReference type="SAM" id="Phobius"/>
    </source>
</evidence>
<feature type="compositionally biased region" description="Low complexity" evidence="1">
    <location>
        <begin position="1213"/>
        <end position="1230"/>
    </location>
</feature>
<keyword evidence="2" id="KW-0472">Membrane</keyword>
<keyword evidence="5" id="KW-1185">Reference proteome</keyword>
<protein>
    <submittedName>
        <fullName evidence="4">Uncharacterized protein</fullName>
    </submittedName>
</protein>
<feature type="chain" id="PRO_5045308065" evidence="3">
    <location>
        <begin position="27"/>
        <end position="1708"/>
    </location>
</feature>
<keyword evidence="2" id="KW-1133">Transmembrane helix</keyword>
<keyword evidence="3" id="KW-0732">Signal</keyword>
<feature type="region of interest" description="Disordered" evidence="1">
    <location>
        <begin position="1053"/>
        <end position="1118"/>
    </location>
</feature>
<feature type="transmembrane region" description="Helical" evidence="2">
    <location>
        <begin position="1679"/>
        <end position="1701"/>
    </location>
</feature>
<feature type="region of interest" description="Disordered" evidence="1">
    <location>
        <begin position="1503"/>
        <end position="1523"/>
    </location>
</feature>
<name>A0ABY8LTE7_9BACT</name>
<feature type="compositionally biased region" description="Polar residues" evidence="1">
    <location>
        <begin position="1094"/>
        <end position="1118"/>
    </location>
</feature>